<accession>A0A1E5PHB0</accession>
<sequence>MTLRVTPGPPAGPADQVAALQDYQLVKDSLPRVRAAALAWRNGVGALLAGLIGFGLLKGRTDVGQLASPYDAAVGFLLLAALLAGTASAMLLLRAAHGRPAATSIKEYRARSGGSALGADHIEALRAAGALFWGVVLSFSCTALLVMAVGLTWYGPAKKGPVIEVTTPTGTRCGEVVRMTAGRLTLKTDSGEVTIDLTRSDGMRAVDSCAPKASS</sequence>
<protein>
    <submittedName>
        <fullName evidence="2">Uncharacterized protein</fullName>
    </submittedName>
</protein>
<dbReference type="RefSeq" id="WP_069935771.1">
    <property type="nucleotide sequence ID" value="NZ_MEHJ01000001.1"/>
</dbReference>
<proteinExistence type="predicted"/>
<dbReference type="Proteomes" id="UP000095759">
    <property type="component" value="Unassembled WGS sequence"/>
</dbReference>
<evidence type="ECO:0000256" key="1">
    <source>
        <dbReference type="SAM" id="Phobius"/>
    </source>
</evidence>
<feature type="transmembrane region" description="Helical" evidence="1">
    <location>
        <begin position="69"/>
        <end position="93"/>
    </location>
</feature>
<keyword evidence="1" id="KW-0812">Transmembrane</keyword>
<keyword evidence="1" id="KW-0472">Membrane</keyword>
<dbReference type="AlphaFoldDB" id="A0A1E5PHB0"/>
<dbReference type="EMBL" id="MEHJ01000001">
    <property type="protein sequence ID" value="OEJ28919.1"/>
    <property type="molecule type" value="Genomic_DNA"/>
</dbReference>
<gene>
    <name evidence="2" type="ORF">AS594_35350</name>
</gene>
<comment type="caution">
    <text evidence="2">The sequence shown here is derived from an EMBL/GenBank/DDBJ whole genome shotgun (WGS) entry which is preliminary data.</text>
</comment>
<keyword evidence="1" id="KW-1133">Transmembrane helix</keyword>
<evidence type="ECO:0000313" key="2">
    <source>
        <dbReference type="EMBL" id="OEJ28919.1"/>
    </source>
</evidence>
<keyword evidence="3" id="KW-1185">Reference proteome</keyword>
<dbReference type="OrthoDB" id="5191572at2"/>
<reference evidence="2 3" key="1">
    <citation type="submission" date="2016-08" db="EMBL/GenBank/DDBJ databases">
        <title>Complete genome sequence of Streptomyces agglomeratus strain 6-3-2, a novel anti-MRSA actinomycete isolated from Wuli of Tebit, China.</title>
        <authorList>
            <person name="Chen X."/>
        </authorList>
    </citation>
    <scope>NUCLEOTIDE SEQUENCE [LARGE SCALE GENOMIC DNA]</scope>
    <source>
        <strain evidence="2 3">6-3-2</strain>
    </source>
</reference>
<feature type="transmembrane region" description="Helical" evidence="1">
    <location>
        <begin position="38"/>
        <end position="57"/>
    </location>
</feature>
<evidence type="ECO:0000313" key="3">
    <source>
        <dbReference type="Proteomes" id="UP000095759"/>
    </source>
</evidence>
<name>A0A1E5PHB0_9ACTN</name>
<feature type="transmembrane region" description="Helical" evidence="1">
    <location>
        <begin position="130"/>
        <end position="154"/>
    </location>
</feature>
<organism evidence="2 3">
    <name type="scientific">Streptomyces agglomeratus</name>
    <dbReference type="NCBI Taxonomy" id="285458"/>
    <lineage>
        <taxon>Bacteria</taxon>
        <taxon>Bacillati</taxon>
        <taxon>Actinomycetota</taxon>
        <taxon>Actinomycetes</taxon>
        <taxon>Kitasatosporales</taxon>
        <taxon>Streptomycetaceae</taxon>
        <taxon>Streptomyces</taxon>
    </lineage>
</organism>